<organism evidence="1 2">
    <name type="scientific">Desulfobacter latus</name>
    <dbReference type="NCBI Taxonomy" id="2292"/>
    <lineage>
        <taxon>Bacteria</taxon>
        <taxon>Pseudomonadati</taxon>
        <taxon>Thermodesulfobacteriota</taxon>
        <taxon>Desulfobacteria</taxon>
        <taxon>Desulfobacterales</taxon>
        <taxon>Desulfobacteraceae</taxon>
        <taxon>Desulfobacter</taxon>
    </lineage>
</organism>
<dbReference type="AlphaFoldDB" id="A0A850T4Y1"/>
<dbReference type="EMBL" id="JACADJ010000006">
    <property type="protein sequence ID" value="NWH03925.1"/>
    <property type="molecule type" value="Genomic_DNA"/>
</dbReference>
<dbReference type="Proteomes" id="UP000553343">
    <property type="component" value="Unassembled WGS sequence"/>
</dbReference>
<comment type="caution">
    <text evidence="1">The sequence shown here is derived from an EMBL/GenBank/DDBJ whole genome shotgun (WGS) entry which is preliminary data.</text>
</comment>
<evidence type="ECO:0000313" key="2">
    <source>
        <dbReference type="Proteomes" id="UP000553343"/>
    </source>
</evidence>
<keyword evidence="2" id="KW-1185">Reference proteome</keyword>
<protein>
    <submittedName>
        <fullName evidence="1">Uncharacterized protein</fullName>
    </submittedName>
</protein>
<gene>
    <name evidence="1" type="ORF">HXW94_02765</name>
</gene>
<proteinExistence type="predicted"/>
<evidence type="ECO:0000313" key="1">
    <source>
        <dbReference type="EMBL" id="NWH03925.1"/>
    </source>
</evidence>
<sequence length="76" mass="8960">MNKKHIKNIRRIITKQLKKNYPDWKRLTKATKKEVTKKVMNEVVGDYDYSQELDMPIEELIGIESQEPSDGIRSVL</sequence>
<dbReference type="RefSeq" id="WP_178365384.1">
    <property type="nucleotide sequence ID" value="NZ_JACADJ010000006.1"/>
</dbReference>
<name>A0A850T4Y1_9BACT</name>
<accession>A0A850T4Y1</accession>
<reference evidence="1 2" key="1">
    <citation type="submission" date="2020-06" db="EMBL/GenBank/DDBJ databases">
        <title>High-quality draft genome of sulfate reducer Desulfobacter latus type strain AcrS2 isolated from marine sediment.</title>
        <authorList>
            <person name="Hoppe M."/>
            <person name="Larsen C.K."/>
            <person name="Marshall I.P.G."/>
            <person name="Schramm A."/>
            <person name="Marietou A.G."/>
        </authorList>
    </citation>
    <scope>NUCLEOTIDE SEQUENCE [LARGE SCALE GENOMIC DNA]</scope>
    <source>
        <strain evidence="1 2">AcRS2</strain>
    </source>
</reference>